<dbReference type="FunFam" id="3.90.930.12:FF:000001">
    <property type="entry name" value="50S ribosomal protein L6"/>
    <property type="match status" value="1"/>
</dbReference>
<dbReference type="NCBIfam" id="TIGR03654">
    <property type="entry name" value="L6_bact"/>
    <property type="match status" value="1"/>
</dbReference>
<dbReference type="AlphaFoldDB" id="A0A0T5ZY37"/>
<dbReference type="PIRSF" id="PIRSF002162">
    <property type="entry name" value="Ribosomal_L6"/>
    <property type="match status" value="1"/>
</dbReference>
<keyword evidence="7" id="KW-0694">RNA-binding</keyword>
<dbReference type="PATRIC" id="fig|1576480.3.peg.100"/>
<evidence type="ECO:0000256" key="4">
    <source>
        <dbReference type="ARBA" id="ARBA00035454"/>
    </source>
</evidence>
<accession>A0A0T5ZY37</accession>
<feature type="domain" description="Large ribosomal subunit protein uL6 alpha-beta" evidence="8">
    <location>
        <begin position="86"/>
        <end position="160"/>
    </location>
</feature>
<dbReference type="PROSITE" id="PS00525">
    <property type="entry name" value="RIBOSOMAL_L6_1"/>
    <property type="match status" value="1"/>
</dbReference>
<evidence type="ECO:0000256" key="7">
    <source>
        <dbReference type="RuleBase" id="RU003870"/>
    </source>
</evidence>
<keyword evidence="2 6" id="KW-0689">Ribosomal protein</keyword>
<protein>
    <recommendedName>
        <fullName evidence="4 5">50S ribosomal protein L6</fullName>
    </recommendedName>
</protein>
<organism evidence="9 10">
    <name type="scientific">candidate division WWE3 bacterium CSP1-7</name>
    <dbReference type="NCBI Taxonomy" id="1576480"/>
    <lineage>
        <taxon>Bacteria</taxon>
        <taxon>Katanobacteria</taxon>
    </lineage>
</organism>
<dbReference type="GO" id="GO:0002181">
    <property type="term" value="P:cytoplasmic translation"/>
    <property type="evidence" value="ECO:0007669"/>
    <property type="project" value="TreeGrafter"/>
</dbReference>
<evidence type="ECO:0000256" key="1">
    <source>
        <dbReference type="ARBA" id="ARBA00009356"/>
    </source>
</evidence>
<evidence type="ECO:0000256" key="2">
    <source>
        <dbReference type="ARBA" id="ARBA00022980"/>
    </source>
</evidence>
<keyword evidence="7" id="KW-0699">rRNA-binding</keyword>
<dbReference type="GO" id="GO:0003735">
    <property type="term" value="F:structural constituent of ribosome"/>
    <property type="evidence" value="ECO:0007669"/>
    <property type="project" value="UniProtKB-UniRule"/>
</dbReference>
<dbReference type="PANTHER" id="PTHR11655:SF14">
    <property type="entry name" value="LARGE RIBOSOMAL SUBUNIT PROTEIN UL6M"/>
    <property type="match status" value="1"/>
</dbReference>
<dbReference type="InterPro" id="IPR002358">
    <property type="entry name" value="Ribosomal_uL6_CS"/>
</dbReference>
<evidence type="ECO:0000313" key="9">
    <source>
        <dbReference type="EMBL" id="KRT67690.1"/>
    </source>
</evidence>
<evidence type="ECO:0000256" key="5">
    <source>
        <dbReference type="NCBIfam" id="TIGR03654"/>
    </source>
</evidence>
<evidence type="ECO:0000256" key="3">
    <source>
        <dbReference type="ARBA" id="ARBA00023274"/>
    </source>
</evidence>
<reference evidence="9 10" key="1">
    <citation type="submission" date="2015-05" db="EMBL/GenBank/DDBJ databases">
        <title>Critical biogeochemical functions in the subsurface are associated with bacteria from new phyla and little studied lineages.</title>
        <authorList>
            <person name="Hug L.A."/>
            <person name="Thomas B.C."/>
            <person name="Sharon I."/>
            <person name="Brown C.T."/>
            <person name="Sharma R."/>
            <person name="Hettich R.L."/>
            <person name="Wilkins M.J."/>
            <person name="Williams K.H."/>
            <person name="Singh A."/>
            <person name="Banfield J.F."/>
        </authorList>
    </citation>
    <scope>NUCLEOTIDE SEQUENCE [LARGE SCALE GENOMIC DNA]</scope>
    <source>
        <strain evidence="9">CSP1-7</strain>
    </source>
</reference>
<keyword evidence="3 6" id="KW-0687">Ribonucleoprotein</keyword>
<sequence>MIGKKPIKLPEGVSVLVEGQIVGVSGPLGQLSVDLPRGVQAVVMDQELRFSAAAAVPARVYGLGFALVRNAVEGVSQGFSKELELVGVGYRAEKVALGLKLSLGFSHPVEFKIPEGVAVEVTDSTKIKLTGINKAVVTQTAAQLHKLRPPEPYKGKGIRYAGEVVRRKQGKVVKAAAGGGA</sequence>
<dbReference type="EMBL" id="LDXK01000001">
    <property type="protein sequence ID" value="KRT67690.1"/>
    <property type="molecule type" value="Genomic_DNA"/>
</dbReference>
<proteinExistence type="inferred from homology"/>
<comment type="similarity">
    <text evidence="1 6">Belongs to the universal ribosomal protein uL6 family.</text>
</comment>
<dbReference type="GO" id="GO:0019843">
    <property type="term" value="F:rRNA binding"/>
    <property type="evidence" value="ECO:0007669"/>
    <property type="project" value="UniProtKB-UniRule"/>
</dbReference>
<dbReference type="Pfam" id="PF00347">
    <property type="entry name" value="Ribosomal_L6"/>
    <property type="match status" value="1"/>
</dbReference>
<dbReference type="InterPro" id="IPR020040">
    <property type="entry name" value="Ribosomal_uL6_a/b-dom"/>
</dbReference>
<dbReference type="InterPro" id="IPR036789">
    <property type="entry name" value="Ribosomal_uL6-like_a/b-dom_sf"/>
</dbReference>
<dbReference type="SUPFAM" id="SSF56053">
    <property type="entry name" value="Ribosomal protein L6"/>
    <property type="match status" value="2"/>
</dbReference>
<comment type="caution">
    <text evidence="9">The sequence shown here is derived from an EMBL/GenBank/DDBJ whole genome shotgun (WGS) entry which is preliminary data.</text>
</comment>
<comment type="function">
    <text evidence="7">This protein binds to the 23S rRNA, and is important in its secondary structure. It is located near the subunit interface in the base of the L7/L12 stalk, and near the tRNA binding site of the peptidyltransferase center.</text>
</comment>
<evidence type="ECO:0000259" key="8">
    <source>
        <dbReference type="Pfam" id="PF00347"/>
    </source>
</evidence>
<dbReference type="GO" id="GO:0022625">
    <property type="term" value="C:cytosolic large ribosomal subunit"/>
    <property type="evidence" value="ECO:0007669"/>
    <property type="project" value="UniProtKB-UniRule"/>
</dbReference>
<evidence type="ECO:0000313" key="10">
    <source>
        <dbReference type="Proteomes" id="UP000051297"/>
    </source>
</evidence>
<dbReference type="Proteomes" id="UP000051297">
    <property type="component" value="Unassembled WGS sequence"/>
</dbReference>
<dbReference type="Gene3D" id="3.90.930.12">
    <property type="entry name" value="Ribosomal protein L6, alpha-beta domain"/>
    <property type="match status" value="2"/>
</dbReference>
<dbReference type="InterPro" id="IPR000702">
    <property type="entry name" value="Ribosomal_uL6-like"/>
</dbReference>
<name>A0A0T5ZY37_UNCKA</name>
<dbReference type="STRING" id="1576480.XU08_C0001G0099"/>
<dbReference type="PRINTS" id="PR00059">
    <property type="entry name" value="RIBOSOMALL6"/>
</dbReference>
<dbReference type="PANTHER" id="PTHR11655">
    <property type="entry name" value="60S/50S RIBOSOMAL PROTEIN L6/L9"/>
    <property type="match status" value="1"/>
</dbReference>
<evidence type="ECO:0000256" key="6">
    <source>
        <dbReference type="RuleBase" id="RU003869"/>
    </source>
</evidence>
<gene>
    <name evidence="9" type="primary">rplF</name>
    <name evidence="9" type="ORF">XU08_C0001G0099</name>
</gene>
<dbReference type="InterPro" id="IPR019906">
    <property type="entry name" value="Ribosomal_uL6_bac-type"/>
</dbReference>